<dbReference type="InterPro" id="IPR007312">
    <property type="entry name" value="Phosphoesterase"/>
</dbReference>
<protein>
    <recommendedName>
        <fullName evidence="6">40-residue YVTN family beta-propeller repeat-containing protein</fullName>
    </recommendedName>
</protein>
<dbReference type="Pfam" id="PF04185">
    <property type="entry name" value="Phosphoesterase"/>
    <property type="match status" value="1"/>
</dbReference>
<accession>A0ABM8Y8A4</accession>
<dbReference type="InterPro" id="IPR019405">
    <property type="entry name" value="Lactonase_7-beta_prop"/>
</dbReference>
<evidence type="ECO:0000313" key="4">
    <source>
        <dbReference type="EMBL" id="CAG9611966.1"/>
    </source>
</evidence>
<evidence type="ECO:0000256" key="1">
    <source>
        <dbReference type="ARBA" id="ARBA00022801"/>
    </source>
</evidence>
<keyword evidence="1" id="KW-0378">Hydrolase</keyword>
<comment type="caution">
    <text evidence="4">The sequence shown here is derived from an EMBL/GenBank/DDBJ whole genome shotgun (WGS) entry which is preliminary data.</text>
</comment>
<dbReference type="InterPro" id="IPR017850">
    <property type="entry name" value="Alkaline_phosphatase_core_sf"/>
</dbReference>
<dbReference type="InterPro" id="IPR015943">
    <property type="entry name" value="WD40/YVTN_repeat-like_dom_sf"/>
</dbReference>
<keyword evidence="5" id="KW-1185">Reference proteome</keyword>
<feature type="signal peptide" evidence="3">
    <location>
        <begin position="1"/>
        <end position="30"/>
    </location>
</feature>
<dbReference type="Pfam" id="PF10282">
    <property type="entry name" value="Lactonase"/>
    <property type="match status" value="1"/>
</dbReference>
<name>A0ABM8Y8A4_9BACI</name>
<dbReference type="InterPro" id="IPR051200">
    <property type="entry name" value="Host-pathogen_enzymatic-act"/>
</dbReference>
<dbReference type="EMBL" id="CAKJTI010000004">
    <property type="protein sequence ID" value="CAG9611966.1"/>
    <property type="molecule type" value="Genomic_DNA"/>
</dbReference>
<dbReference type="SUPFAM" id="SSF53649">
    <property type="entry name" value="Alkaline phosphatase-like"/>
    <property type="match status" value="1"/>
</dbReference>
<keyword evidence="3" id="KW-0732">Signal</keyword>
<feature type="region of interest" description="Disordered" evidence="2">
    <location>
        <begin position="355"/>
        <end position="380"/>
    </location>
</feature>
<dbReference type="InterPro" id="IPR011964">
    <property type="entry name" value="YVTN_b-propeller_repeat"/>
</dbReference>
<dbReference type="Gene3D" id="3.40.720.10">
    <property type="entry name" value="Alkaline Phosphatase, subunit A"/>
    <property type="match status" value="1"/>
</dbReference>
<dbReference type="InterPro" id="IPR011044">
    <property type="entry name" value="Quino_amine_DH_bsu"/>
</dbReference>
<dbReference type="RefSeq" id="WP_230574199.1">
    <property type="nucleotide sequence ID" value="NZ_CAKJTI010000004.1"/>
</dbReference>
<dbReference type="PANTHER" id="PTHR47197">
    <property type="entry name" value="PROTEIN NIRF"/>
    <property type="match status" value="1"/>
</dbReference>
<dbReference type="Proteomes" id="UP000789423">
    <property type="component" value="Unassembled WGS sequence"/>
</dbReference>
<dbReference type="NCBIfam" id="TIGR02276">
    <property type="entry name" value="beta_rpt_yvtn"/>
    <property type="match status" value="4"/>
</dbReference>
<dbReference type="Gene3D" id="2.130.10.10">
    <property type="entry name" value="YVTN repeat-like/Quinoprotein amine dehydrogenase"/>
    <property type="match status" value="2"/>
</dbReference>
<feature type="chain" id="PRO_5047395169" description="40-residue YVTN family beta-propeller repeat-containing protein" evidence="3">
    <location>
        <begin position="31"/>
        <end position="829"/>
    </location>
</feature>
<sequence>MQKNRKNWKKWIGVTMAVSLTFGGGTAALAAYNQFPWGAQIEKPANGWTITPAGKQVKLGDKPFASVMSPDGKTILYANSGQSIHSIMVVDVKSGEVIQTLEYKYPESLTWGVTYSPDGKHVYATTGGNQKIRVYDVEGQRLTEKQPIVLPKNVDFFPGGLDISKDGKFLYVANNLNDSMSIIDVQTGQVTKTIPVGHNPYTVKLSHDGGFAYVSNWGGNTISVIDTVTGEAVDQIKVGSHPSAMKLSANEKLLYVTNSDSDSISVIDTETRKVQQTIDLSPYKGAQEGSSPNAMAVSEDGEKLYVANAGNNDVVVIDTKHGKIEGMIPTAWYPSAVEISKDGEQLFVANAKGFGAGPNPNGPDPTIKKSVPDDQKTSSMTKGTLSIVDVPDKGQLNKYTKQVVENNGFNERDKVRISSNEAKQVIPRHVGDPSEIKHVIYILKENRTYDQVFGSFEKGNGDPSLNLFGDESAPNHRELARKFVTIDNFYADADVSADGWNWSTAAMANSYTQKTWPHWYGGRARDYDWEGENKFSTAPSDNVENAYLWDSLDQAGIDYRNYGFYARNGIAPSTMPKLAAKTDAAYPGDGLHIKDQARADEWLREFKTFEEADKMPTVQFIRLPNDHTVGTSVGRPTARAMMADNDLALGRIVEAVSNSEFWKDTAIFVTEDDAQNGSDHVDAHRTPALVISPYTQTGKVDSTFYTTTSMLRTMELIVGVPPMTQFDAAATPMVNSFTGKPNVKPYKAIVPKQSLDELNPRNAPMAAESAQMNLEVSDSASEPLLNEAIWKSVKGADSKMPEPKSNFRKPIQTNGAEEAEDKGTVNFKW</sequence>
<evidence type="ECO:0000313" key="5">
    <source>
        <dbReference type="Proteomes" id="UP000789423"/>
    </source>
</evidence>
<reference evidence="4 5" key="1">
    <citation type="submission" date="2021-10" db="EMBL/GenBank/DDBJ databases">
        <authorList>
            <person name="Criscuolo A."/>
        </authorList>
    </citation>
    <scope>NUCLEOTIDE SEQUENCE [LARGE SCALE GENOMIC DNA]</scope>
    <source>
        <strain evidence="5">CIP 111899</strain>
    </source>
</reference>
<organism evidence="4 5">
    <name type="scientific">Bacillus rhizoplanae</name>
    <dbReference type="NCBI Taxonomy" id="2880966"/>
    <lineage>
        <taxon>Bacteria</taxon>
        <taxon>Bacillati</taxon>
        <taxon>Bacillota</taxon>
        <taxon>Bacilli</taxon>
        <taxon>Bacillales</taxon>
        <taxon>Bacillaceae</taxon>
        <taxon>Bacillus</taxon>
    </lineage>
</organism>
<dbReference type="PANTHER" id="PTHR47197:SF3">
    <property type="entry name" value="DIHYDRO-HEME D1 DEHYDROGENASE"/>
    <property type="match status" value="1"/>
</dbReference>
<feature type="compositionally biased region" description="Basic and acidic residues" evidence="2">
    <location>
        <begin position="366"/>
        <end position="376"/>
    </location>
</feature>
<feature type="region of interest" description="Disordered" evidence="2">
    <location>
        <begin position="795"/>
        <end position="829"/>
    </location>
</feature>
<proteinExistence type="predicted"/>
<evidence type="ECO:0008006" key="6">
    <source>
        <dbReference type="Google" id="ProtNLM"/>
    </source>
</evidence>
<evidence type="ECO:0000256" key="2">
    <source>
        <dbReference type="SAM" id="MobiDB-lite"/>
    </source>
</evidence>
<dbReference type="SUPFAM" id="SSF50969">
    <property type="entry name" value="YVTN repeat-like/Quinoprotein amine dehydrogenase"/>
    <property type="match status" value="1"/>
</dbReference>
<evidence type="ECO:0000256" key="3">
    <source>
        <dbReference type="SAM" id="SignalP"/>
    </source>
</evidence>
<gene>
    <name evidence="4" type="ORF">BACCIP111899_01138</name>
</gene>